<dbReference type="RefSeq" id="WP_183343636.1">
    <property type="nucleotide sequence ID" value="NZ_JACHNU010000005.1"/>
</dbReference>
<dbReference type="InterPro" id="IPR023187">
    <property type="entry name" value="Tscrpt_reg_MarR-type_CS"/>
</dbReference>
<dbReference type="InterPro" id="IPR000835">
    <property type="entry name" value="HTH_MarR-typ"/>
</dbReference>
<dbReference type="SUPFAM" id="SSF46785">
    <property type="entry name" value="Winged helix' DNA-binding domain"/>
    <property type="match status" value="1"/>
</dbReference>
<evidence type="ECO:0000313" key="6">
    <source>
        <dbReference type="Proteomes" id="UP000585272"/>
    </source>
</evidence>
<dbReference type="GO" id="GO:0003677">
    <property type="term" value="F:DNA binding"/>
    <property type="evidence" value="ECO:0007669"/>
    <property type="project" value="UniProtKB-KW"/>
</dbReference>
<evidence type="ECO:0000256" key="1">
    <source>
        <dbReference type="ARBA" id="ARBA00023015"/>
    </source>
</evidence>
<dbReference type="InterPro" id="IPR039422">
    <property type="entry name" value="MarR/SlyA-like"/>
</dbReference>
<dbReference type="Gene3D" id="1.10.10.10">
    <property type="entry name" value="Winged helix-like DNA-binding domain superfamily/Winged helix DNA-binding domain"/>
    <property type="match status" value="1"/>
</dbReference>
<evidence type="ECO:0000256" key="2">
    <source>
        <dbReference type="ARBA" id="ARBA00023125"/>
    </source>
</evidence>
<comment type="caution">
    <text evidence="5">The sequence shown here is derived from an EMBL/GenBank/DDBJ whole genome shotgun (WGS) entry which is preliminary data.</text>
</comment>
<dbReference type="Pfam" id="PF01047">
    <property type="entry name" value="MarR"/>
    <property type="match status" value="1"/>
</dbReference>
<dbReference type="Proteomes" id="UP000585272">
    <property type="component" value="Unassembled WGS sequence"/>
</dbReference>
<dbReference type="PANTHER" id="PTHR33164:SF57">
    <property type="entry name" value="MARR-FAMILY TRANSCRIPTIONAL REGULATOR"/>
    <property type="match status" value="1"/>
</dbReference>
<evidence type="ECO:0000313" key="5">
    <source>
        <dbReference type="EMBL" id="MBB4663916.1"/>
    </source>
</evidence>
<dbReference type="InterPro" id="IPR036390">
    <property type="entry name" value="WH_DNA-bd_sf"/>
</dbReference>
<dbReference type="PANTHER" id="PTHR33164">
    <property type="entry name" value="TRANSCRIPTIONAL REGULATOR, MARR FAMILY"/>
    <property type="match status" value="1"/>
</dbReference>
<dbReference type="AlphaFoldDB" id="A0A840IGL4"/>
<keyword evidence="6" id="KW-1185">Reference proteome</keyword>
<dbReference type="EMBL" id="JACHNU010000005">
    <property type="protein sequence ID" value="MBB4663916.1"/>
    <property type="molecule type" value="Genomic_DNA"/>
</dbReference>
<keyword evidence="2 5" id="KW-0238">DNA-binding</keyword>
<feature type="domain" description="HTH marR-type" evidence="4">
    <location>
        <begin position="1"/>
        <end position="142"/>
    </location>
</feature>
<accession>A0A840IGL4</accession>
<organism evidence="5 6">
    <name type="scientific">Conexibacter arvalis</name>
    <dbReference type="NCBI Taxonomy" id="912552"/>
    <lineage>
        <taxon>Bacteria</taxon>
        <taxon>Bacillati</taxon>
        <taxon>Actinomycetota</taxon>
        <taxon>Thermoleophilia</taxon>
        <taxon>Solirubrobacterales</taxon>
        <taxon>Conexibacteraceae</taxon>
        <taxon>Conexibacter</taxon>
    </lineage>
</organism>
<reference evidence="5 6" key="1">
    <citation type="submission" date="2020-08" db="EMBL/GenBank/DDBJ databases">
        <title>Genomic Encyclopedia of Archaeal and Bacterial Type Strains, Phase II (KMG-II): from individual species to whole genera.</title>
        <authorList>
            <person name="Goeker M."/>
        </authorList>
    </citation>
    <scope>NUCLEOTIDE SEQUENCE [LARGE SCALE GENOMIC DNA]</scope>
    <source>
        <strain evidence="5 6">DSM 23288</strain>
    </source>
</reference>
<name>A0A840IGL4_9ACTN</name>
<keyword evidence="1" id="KW-0805">Transcription regulation</keyword>
<evidence type="ECO:0000259" key="4">
    <source>
        <dbReference type="PROSITE" id="PS50995"/>
    </source>
</evidence>
<dbReference type="PROSITE" id="PS01117">
    <property type="entry name" value="HTH_MARR_1"/>
    <property type="match status" value="1"/>
</dbReference>
<proteinExistence type="predicted"/>
<dbReference type="GO" id="GO:0006950">
    <property type="term" value="P:response to stress"/>
    <property type="evidence" value="ECO:0007669"/>
    <property type="project" value="TreeGrafter"/>
</dbReference>
<keyword evidence="3" id="KW-0804">Transcription</keyword>
<sequence>MNDLHDLGRRTAALDKVIELSVLLNDDMDRDLARRNLTRSRVHVVWLISQHGPMTQRDLAAVIGVSARNVTGLVDGLERTGFVRREPHPSDRRALLVTLTPHGEETAADLQRGYVELAGQLFGSLPPRRLDELTKGLDHVLAELRRAIAEAESG</sequence>
<gene>
    <name evidence="5" type="ORF">BDZ31_003517</name>
</gene>
<dbReference type="InterPro" id="IPR036388">
    <property type="entry name" value="WH-like_DNA-bd_sf"/>
</dbReference>
<dbReference type="PRINTS" id="PR00598">
    <property type="entry name" value="HTHMARR"/>
</dbReference>
<dbReference type="SMART" id="SM00347">
    <property type="entry name" value="HTH_MARR"/>
    <property type="match status" value="1"/>
</dbReference>
<protein>
    <submittedName>
        <fullName evidence="5">DNA-binding MarR family transcriptional regulator</fullName>
    </submittedName>
</protein>
<evidence type="ECO:0000256" key="3">
    <source>
        <dbReference type="ARBA" id="ARBA00023163"/>
    </source>
</evidence>
<dbReference type="GO" id="GO:0003700">
    <property type="term" value="F:DNA-binding transcription factor activity"/>
    <property type="evidence" value="ECO:0007669"/>
    <property type="project" value="InterPro"/>
</dbReference>
<dbReference type="PROSITE" id="PS50995">
    <property type="entry name" value="HTH_MARR_2"/>
    <property type="match status" value="1"/>
</dbReference>